<dbReference type="AlphaFoldDB" id="A0AAD1XI37"/>
<reference evidence="2" key="1">
    <citation type="submission" date="2023-07" db="EMBL/GenBank/DDBJ databases">
        <authorList>
            <consortium name="AG Swart"/>
            <person name="Singh M."/>
            <person name="Singh A."/>
            <person name="Seah K."/>
            <person name="Emmerich C."/>
        </authorList>
    </citation>
    <scope>NUCLEOTIDE SEQUENCE</scope>
    <source>
        <strain evidence="2">DP1</strain>
    </source>
</reference>
<proteinExistence type="predicted"/>
<keyword evidence="1" id="KW-0732">Signal</keyword>
<gene>
    <name evidence="2" type="ORF">ECRASSUSDP1_LOCUS14432</name>
</gene>
<evidence type="ECO:0000313" key="3">
    <source>
        <dbReference type="Proteomes" id="UP001295684"/>
    </source>
</evidence>
<evidence type="ECO:0000313" key="2">
    <source>
        <dbReference type="EMBL" id="CAI2373094.1"/>
    </source>
</evidence>
<sequence>MRTNLFITIALTALVLFSSVKTVEASLLKGFLKQNVTANLLDHFMKGMKINELASNTTECVHYSEDAYFHLKSSIQNMTEGNWNVSTHLYFLSSLGNLTPMIKTCYNTTKNGTAEFFEHFNGFHNFTDFMNQTATHVMEHYWDWYKITSSLMFALEGNRTDEVAYQLGAATRLIIDVTPRSAKLDILRSSQPSNSFNLKLPDLRPYERFFSGFINGSHIFNSTNITHCVNETKFMADAFENATYGLSNKTTDGYEHALFDIADVLEHLAPHTEACYGGLIDIMDILNRYNQTIYSPTQLGITAFRNSPALYADAVSAYESYHSSNYTAMGWRIGDFFFNLFANN</sequence>
<organism evidence="2 3">
    <name type="scientific">Euplotes crassus</name>
    <dbReference type="NCBI Taxonomy" id="5936"/>
    <lineage>
        <taxon>Eukaryota</taxon>
        <taxon>Sar</taxon>
        <taxon>Alveolata</taxon>
        <taxon>Ciliophora</taxon>
        <taxon>Intramacronucleata</taxon>
        <taxon>Spirotrichea</taxon>
        <taxon>Hypotrichia</taxon>
        <taxon>Euplotida</taxon>
        <taxon>Euplotidae</taxon>
        <taxon>Moneuplotes</taxon>
    </lineage>
</organism>
<protein>
    <submittedName>
        <fullName evidence="2">Uncharacterized protein</fullName>
    </submittedName>
</protein>
<dbReference type="Proteomes" id="UP001295684">
    <property type="component" value="Unassembled WGS sequence"/>
</dbReference>
<feature type="chain" id="PRO_5042067062" evidence="1">
    <location>
        <begin position="26"/>
        <end position="344"/>
    </location>
</feature>
<evidence type="ECO:0000256" key="1">
    <source>
        <dbReference type="SAM" id="SignalP"/>
    </source>
</evidence>
<keyword evidence="3" id="KW-1185">Reference proteome</keyword>
<comment type="caution">
    <text evidence="2">The sequence shown here is derived from an EMBL/GenBank/DDBJ whole genome shotgun (WGS) entry which is preliminary data.</text>
</comment>
<accession>A0AAD1XI37</accession>
<feature type="signal peptide" evidence="1">
    <location>
        <begin position="1"/>
        <end position="25"/>
    </location>
</feature>
<dbReference type="EMBL" id="CAMPGE010014421">
    <property type="protein sequence ID" value="CAI2373094.1"/>
    <property type="molecule type" value="Genomic_DNA"/>
</dbReference>
<name>A0AAD1XI37_EUPCR</name>